<feature type="domain" description="Granulins" evidence="6">
    <location>
        <begin position="95"/>
        <end position="108"/>
    </location>
</feature>
<dbReference type="PANTHER" id="PTHR12274:SF3">
    <property type="entry name" value="PROGRANULIN"/>
    <property type="match status" value="1"/>
</dbReference>
<evidence type="ECO:0000256" key="5">
    <source>
        <dbReference type="SAM" id="SignalP"/>
    </source>
</evidence>
<gene>
    <name evidence="7" type="ORF">GDO86_014411</name>
</gene>
<reference evidence="7" key="1">
    <citation type="thesis" date="2020" institute="ProQuest LLC" country="789 East Eisenhower Parkway, Ann Arbor, MI, USA">
        <title>Comparative Genomics and Chromosome Evolution.</title>
        <authorList>
            <person name="Mudd A.B."/>
        </authorList>
    </citation>
    <scope>NUCLEOTIDE SEQUENCE</scope>
    <source>
        <strain evidence="7">Female2</strain>
        <tissue evidence="7">Blood</tissue>
    </source>
</reference>
<feature type="signal peptide" evidence="5">
    <location>
        <begin position="1"/>
        <end position="16"/>
    </location>
</feature>
<organism evidence="7 8">
    <name type="scientific">Hymenochirus boettgeri</name>
    <name type="common">Congo dwarf clawed frog</name>
    <dbReference type="NCBI Taxonomy" id="247094"/>
    <lineage>
        <taxon>Eukaryota</taxon>
        <taxon>Metazoa</taxon>
        <taxon>Chordata</taxon>
        <taxon>Craniata</taxon>
        <taxon>Vertebrata</taxon>
        <taxon>Euteleostomi</taxon>
        <taxon>Amphibia</taxon>
        <taxon>Batrachia</taxon>
        <taxon>Anura</taxon>
        <taxon>Pipoidea</taxon>
        <taxon>Pipidae</taxon>
        <taxon>Pipinae</taxon>
        <taxon>Hymenochirus</taxon>
    </lineage>
</organism>
<dbReference type="SUPFAM" id="SSF57277">
    <property type="entry name" value="Granulin repeat"/>
    <property type="match status" value="2"/>
</dbReference>
<dbReference type="Gene3D" id="2.10.25.160">
    <property type="entry name" value="Granulin"/>
    <property type="match status" value="3"/>
</dbReference>
<keyword evidence="3" id="KW-0964">Secreted</keyword>
<keyword evidence="8" id="KW-1185">Reference proteome</keyword>
<feature type="domain" description="Granulins" evidence="6">
    <location>
        <begin position="269"/>
        <end position="282"/>
    </location>
</feature>
<name>A0A8T2JP25_9PIPI</name>
<evidence type="ECO:0000313" key="8">
    <source>
        <dbReference type="Proteomes" id="UP000812440"/>
    </source>
</evidence>
<evidence type="ECO:0000259" key="6">
    <source>
        <dbReference type="PROSITE" id="PS00799"/>
    </source>
</evidence>
<dbReference type="InterPro" id="IPR039036">
    <property type="entry name" value="Granulin_fam"/>
</dbReference>
<evidence type="ECO:0000256" key="1">
    <source>
        <dbReference type="ARBA" id="ARBA00004613"/>
    </source>
</evidence>
<dbReference type="Pfam" id="PF00396">
    <property type="entry name" value="Granulin"/>
    <property type="match status" value="4"/>
</dbReference>
<evidence type="ECO:0000313" key="7">
    <source>
        <dbReference type="EMBL" id="KAG8446959.1"/>
    </source>
</evidence>
<dbReference type="PROSITE" id="PS00799">
    <property type="entry name" value="GRANULINS"/>
    <property type="match status" value="3"/>
</dbReference>
<dbReference type="AlphaFoldDB" id="A0A8T2JP25"/>
<dbReference type="GO" id="GO:0005576">
    <property type="term" value="C:extracellular region"/>
    <property type="evidence" value="ECO:0007669"/>
    <property type="project" value="UniProtKB-SubCell"/>
</dbReference>
<dbReference type="InterPro" id="IPR037277">
    <property type="entry name" value="Granulin_sf"/>
</dbReference>
<keyword evidence="4" id="KW-1015">Disulfide bond</keyword>
<proteinExistence type="inferred from homology"/>
<evidence type="ECO:0000256" key="2">
    <source>
        <dbReference type="ARBA" id="ARBA00010093"/>
    </source>
</evidence>
<dbReference type="EMBL" id="JAACNH010000003">
    <property type="protein sequence ID" value="KAG8446959.1"/>
    <property type="molecule type" value="Genomic_DNA"/>
</dbReference>
<dbReference type="PANTHER" id="PTHR12274">
    <property type="entry name" value="GRANULIN"/>
    <property type="match status" value="1"/>
</dbReference>
<feature type="chain" id="PRO_5035802005" description="Granulins domain-containing protein" evidence="5">
    <location>
        <begin position="17"/>
        <end position="313"/>
    </location>
</feature>
<comment type="similarity">
    <text evidence="2">Belongs to the granulin family.</text>
</comment>
<dbReference type="OrthoDB" id="5854875at2759"/>
<comment type="subcellular location">
    <subcellularLocation>
        <location evidence="1">Secreted</location>
    </subcellularLocation>
</comment>
<sequence length="313" mass="33216">MGPPWFLLLVIPIVGGTICPDGTTCGEKTCAVSSKGIRGSCGSAEGLLHPLPMVLSKTSCFGSIGCPDEYSCVNTPQGGKACCPFPGYDCTGTSCQDGHHCCPSGFHCPQMDSPCIPVCCNDNMHFCPHNTVCDLQQGRCVSDVGHLPWSSKLPASVKCPDRPSCPDGATCCKQRDSSYGCCPMLTAVCCSDHYHCCPSGTICDLAHKKCVSPSGEGPLLDKIPAVQEGNFVSSDVQCDDLSSCPDKQTCCRLASGEWGCCPIEQAVCCDDHVHCCPTGYSCSEGQCQKKEHSIPWLSKTPSLKQQGNYQTFV</sequence>
<dbReference type="Proteomes" id="UP000812440">
    <property type="component" value="Chromosome 8_10"/>
</dbReference>
<comment type="caution">
    <text evidence="7">The sequence shown here is derived from an EMBL/GenBank/DDBJ whole genome shotgun (WGS) entry which is preliminary data.</text>
</comment>
<accession>A0A8T2JP25</accession>
<protein>
    <recommendedName>
        <fullName evidence="6">Granulins domain-containing protein</fullName>
    </recommendedName>
</protein>
<dbReference type="InterPro" id="IPR000118">
    <property type="entry name" value="Granulin"/>
</dbReference>
<keyword evidence="5" id="KW-0732">Signal</keyword>
<feature type="domain" description="Granulins" evidence="6">
    <location>
        <begin position="190"/>
        <end position="203"/>
    </location>
</feature>
<evidence type="ECO:0000256" key="4">
    <source>
        <dbReference type="ARBA" id="ARBA00023157"/>
    </source>
</evidence>
<evidence type="ECO:0000256" key="3">
    <source>
        <dbReference type="ARBA" id="ARBA00022525"/>
    </source>
</evidence>
<dbReference type="SMART" id="SM00277">
    <property type="entry name" value="GRAN"/>
    <property type="match status" value="3"/>
</dbReference>